<reference evidence="1 2" key="1">
    <citation type="journal article" date="2019" name="Sci. Rep.">
        <title>Orb-weaving spider Araneus ventricosus genome elucidates the spidroin gene catalogue.</title>
        <authorList>
            <person name="Kono N."/>
            <person name="Nakamura H."/>
            <person name="Ohtoshi R."/>
            <person name="Moran D.A.P."/>
            <person name="Shinohara A."/>
            <person name="Yoshida Y."/>
            <person name="Fujiwara M."/>
            <person name="Mori M."/>
            <person name="Tomita M."/>
            <person name="Arakawa K."/>
        </authorList>
    </citation>
    <scope>NUCLEOTIDE SEQUENCE [LARGE SCALE GENOMIC DNA]</scope>
</reference>
<protein>
    <submittedName>
        <fullName evidence="1">Uncharacterized protein</fullName>
    </submittedName>
</protein>
<dbReference type="Proteomes" id="UP000499080">
    <property type="component" value="Unassembled WGS sequence"/>
</dbReference>
<dbReference type="AlphaFoldDB" id="A0A4Y2GG12"/>
<organism evidence="1 2">
    <name type="scientific">Araneus ventricosus</name>
    <name type="common">Orbweaver spider</name>
    <name type="synonym">Epeira ventricosa</name>
    <dbReference type="NCBI Taxonomy" id="182803"/>
    <lineage>
        <taxon>Eukaryota</taxon>
        <taxon>Metazoa</taxon>
        <taxon>Ecdysozoa</taxon>
        <taxon>Arthropoda</taxon>
        <taxon>Chelicerata</taxon>
        <taxon>Arachnida</taxon>
        <taxon>Araneae</taxon>
        <taxon>Araneomorphae</taxon>
        <taxon>Entelegynae</taxon>
        <taxon>Araneoidea</taxon>
        <taxon>Araneidae</taxon>
        <taxon>Araneus</taxon>
    </lineage>
</organism>
<proteinExistence type="predicted"/>
<accession>A0A4Y2GG12</accession>
<name>A0A4Y2GG12_ARAVE</name>
<evidence type="ECO:0000313" key="2">
    <source>
        <dbReference type="Proteomes" id="UP000499080"/>
    </source>
</evidence>
<sequence length="116" mass="12701">MRAGEENPDETAINIRSCGPREDCGLLPSPATRREITPHESSHVVESGVQYCASTSGSSRTARCTVKHLCFGITTWIEDFENFAVTRLASLATRLASVRELFDSSIHSPDEYKAGL</sequence>
<comment type="caution">
    <text evidence="1">The sequence shown here is derived from an EMBL/GenBank/DDBJ whole genome shotgun (WGS) entry which is preliminary data.</text>
</comment>
<evidence type="ECO:0000313" key="1">
    <source>
        <dbReference type="EMBL" id="GBM51478.1"/>
    </source>
</evidence>
<keyword evidence="2" id="KW-1185">Reference proteome</keyword>
<gene>
    <name evidence="1" type="ORF">AVEN_197036_1</name>
</gene>
<dbReference type="EMBL" id="BGPR01001338">
    <property type="protein sequence ID" value="GBM51478.1"/>
    <property type="molecule type" value="Genomic_DNA"/>
</dbReference>